<protein>
    <submittedName>
        <fullName evidence="2">Uncharacterized protein</fullName>
    </submittedName>
</protein>
<keyword evidence="3" id="KW-1185">Reference proteome</keyword>
<gene>
    <name evidence="2" type="ORF">ILEXP_LOCUS6980</name>
</gene>
<reference evidence="2 3" key="1">
    <citation type="submission" date="2024-02" db="EMBL/GenBank/DDBJ databases">
        <authorList>
            <person name="Vignale AGUSTIN F."/>
            <person name="Sosa J E."/>
            <person name="Modenutti C."/>
        </authorList>
    </citation>
    <scope>NUCLEOTIDE SEQUENCE [LARGE SCALE GENOMIC DNA]</scope>
</reference>
<keyword evidence="1" id="KW-0175">Coiled coil</keyword>
<organism evidence="2 3">
    <name type="scientific">Ilex paraguariensis</name>
    <name type="common">yerba mate</name>
    <dbReference type="NCBI Taxonomy" id="185542"/>
    <lineage>
        <taxon>Eukaryota</taxon>
        <taxon>Viridiplantae</taxon>
        <taxon>Streptophyta</taxon>
        <taxon>Embryophyta</taxon>
        <taxon>Tracheophyta</taxon>
        <taxon>Spermatophyta</taxon>
        <taxon>Magnoliopsida</taxon>
        <taxon>eudicotyledons</taxon>
        <taxon>Gunneridae</taxon>
        <taxon>Pentapetalae</taxon>
        <taxon>asterids</taxon>
        <taxon>campanulids</taxon>
        <taxon>Aquifoliales</taxon>
        <taxon>Aquifoliaceae</taxon>
        <taxon>Ilex</taxon>
    </lineage>
</organism>
<evidence type="ECO:0000256" key="1">
    <source>
        <dbReference type="SAM" id="Coils"/>
    </source>
</evidence>
<proteinExistence type="predicted"/>
<dbReference type="EMBL" id="CAUOFW020000973">
    <property type="protein sequence ID" value="CAK9139588.1"/>
    <property type="molecule type" value="Genomic_DNA"/>
</dbReference>
<comment type="caution">
    <text evidence="2">The sequence shown here is derived from an EMBL/GenBank/DDBJ whole genome shotgun (WGS) entry which is preliminary data.</text>
</comment>
<dbReference type="AlphaFoldDB" id="A0ABC8RA96"/>
<feature type="coiled-coil region" evidence="1">
    <location>
        <begin position="121"/>
        <end position="212"/>
    </location>
</feature>
<sequence length="226" mass="27193">MAEQQPTAVFLRGLDEFQNGKERIQMFTDKLDSPAASEQRLKATSSPKKWGANIYRETDIDDNLREEEELDRINCDKLKKEKVAQESEQQENPNESYGRSYRNEFKFKWLKIQYDRRTRAKKVAEEELFSLKKEYEENAREWIRKLKKVRDERENDQKQWDEERNNLIAQLGDATESSKMYNDLSREYEENRRKWEEEKNDLVAKLDAAVASSELYRGFLHDFDHY</sequence>
<accession>A0ABC8RA96</accession>
<evidence type="ECO:0000313" key="3">
    <source>
        <dbReference type="Proteomes" id="UP001642360"/>
    </source>
</evidence>
<name>A0ABC8RA96_9AQUA</name>
<dbReference type="Proteomes" id="UP001642360">
    <property type="component" value="Unassembled WGS sequence"/>
</dbReference>
<evidence type="ECO:0000313" key="2">
    <source>
        <dbReference type="EMBL" id="CAK9139588.1"/>
    </source>
</evidence>